<dbReference type="PANTHER" id="PTHR10806:SF28">
    <property type="entry name" value="SIGNAL PEPTIDASE COMPLEX CATALYTIC SUBUNIT SEC11B-RELATED"/>
    <property type="match status" value="1"/>
</dbReference>
<evidence type="ECO:0000313" key="4">
    <source>
        <dbReference type="Ensembl" id="ENSLLEP00000004729.1"/>
    </source>
</evidence>
<accession>A0A8C5M019</accession>
<keyword evidence="3" id="KW-0812">Transmembrane</keyword>
<dbReference type="PANTHER" id="PTHR10806">
    <property type="entry name" value="SIGNAL PEPTIDASE COMPLEX CATALYTIC SUBUNIT SEC11"/>
    <property type="match status" value="1"/>
</dbReference>
<evidence type="ECO:0000256" key="3">
    <source>
        <dbReference type="SAM" id="Phobius"/>
    </source>
</evidence>
<keyword evidence="5" id="KW-1185">Reference proteome</keyword>
<proteinExistence type="predicted"/>
<dbReference type="Ensembl" id="ENSLLET00000004939.1">
    <property type="protein sequence ID" value="ENSLLEP00000004729.1"/>
    <property type="gene ID" value="ENSLLEG00000002966.1"/>
</dbReference>
<evidence type="ECO:0000256" key="1">
    <source>
        <dbReference type="ARBA" id="ARBA00004606"/>
    </source>
</evidence>
<evidence type="ECO:0000313" key="5">
    <source>
        <dbReference type="Proteomes" id="UP000694569"/>
    </source>
</evidence>
<protein>
    <submittedName>
        <fullName evidence="4">Uncharacterized protein</fullName>
    </submittedName>
</protein>
<feature type="transmembrane region" description="Helical" evidence="3">
    <location>
        <begin position="24"/>
        <end position="45"/>
    </location>
</feature>
<dbReference type="GO" id="GO:0006465">
    <property type="term" value="P:signal peptide processing"/>
    <property type="evidence" value="ECO:0007669"/>
    <property type="project" value="InterPro"/>
</dbReference>
<feature type="transmembrane region" description="Helical" evidence="3">
    <location>
        <begin position="111"/>
        <end position="131"/>
    </location>
</feature>
<reference evidence="4" key="1">
    <citation type="submission" date="2025-08" db="UniProtKB">
        <authorList>
            <consortium name="Ensembl"/>
        </authorList>
    </citation>
    <scope>IDENTIFICATION</scope>
</reference>
<keyword evidence="3" id="KW-1133">Transmembrane helix</keyword>
<dbReference type="Proteomes" id="UP000694569">
    <property type="component" value="Unplaced"/>
</dbReference>
<dbReference type="InterPro" id="IPR001733">
    <property type="entry name" value="Peptidase_S26B"/>
</dbReference>
<reference evidence="4" key="2">
    <citation type="submission" date="2025-09" db="UniProtKB">
        <authorList>
            <consortium name="Ensembl"/>
        </authorList>
    </citation>
    <scope>IDENTIFICATION</scope>
</reference>
<dbReference type="GO" id="GO:0005787">
    <property type="term" value="C:signal peptidase complex"/>
    <property type="evidence" value="ECO:0007669"/>
    <property type="project" value="TreeGrafter"/>
</dbReference>
<evidence type="ECO:0000256" key="2">
    <source>
        <dbReference type="ARBA" id="ARBA00022670"/>
    </source>
</evidence>
<organism evidence="4 5">
    <name type="scientific">Leptobrachium leishanense</name>
    <name type="common">Leishan spiny toad</name>
    <dbReference type="NCBI Taxonomy" id="445787"/>
    <lineage>
        <taxon>Eukaryota</taxon>
        <taxon>Metazoa</taxon>
        <taxon>Chordata</taxon>
        <taxon>Craniata</taxon>
        <taxon>Vertebrata</taxon>
        <taxon>Euteleostomi</taxon>
        <taxon>Amphibia</taxon>
        <taxon>Batrachia</taxon>
        <taxon>Anura</taxon>
        <taxon>Pelobatoidea</taxon>
        <taxon>Megophryidae</taxon>
        <taxon>Leptobrachium</taxon>
    </lineage>
</organism>
<comment type="subcellular location">
    <subcellularLocation>
        <location evidence="1">Membrane</location>
        <topology evidence="1">Single-pass type II membrane protein</topology>
    </subcellularLocation>
</comment>
<keyword evidence="3" id="KW-0472">Membrane</keyword>
<keyword evidence="2" id="KW-0645">Protease</keyword>
<dbReference type="GO" id="GO:0008233">
    <property type="term" value="F:peptidase activity"/>
    <property type="evidence" value="ECO:0007669"/>
    <property type="project" value="UniProtKB-KW"/>
</dbReference>
<keyword evidence="2" id="KW-0378">Hydrolase</keyword>
<dbReference type="AlphaFoldDB" id="A0A8C5M019"/>
<name>A0A8C5M019_9ANUR</name>
<sequence length="132" mass="15509">FWSVYTTVLFFFLLYTLRMNKSQLYYLVLNCGMIVSSALMIWKWLITGSESPIVVVLSGSMELAWWVRLSMRRKTETQIFGPKETIMQWMTEARATTKLAGKQVVGRARGFLYFMFFYAILMVYIQFVCVFA</sequence>